<proteinExistence type="predicted"/>
<keyword evidence="2" id="KW-1185">Reference proteome</keyword>
<protein>
    <submittedName>
        <fullName evidence="1">Uncharacterized protein</fullName>
    </submittedName>
</protein>
<dbReference type="AlphaFoldDB" id="A0A9Q3CCF2"/>
<comment type="caution">
    <text evidence="1">The sequence shown here is derived from an EMBL/GenBank/DDBJ whole genome shotgun (WGS) entry which is preliminary data.</text>
</comment>
<organism evidence="1 2">
    <name type="scientific">Austropuccinia psidii MF-1</name>
    <dbReference type="NCBI Taxonomy" id="1389203"/>
    <lineage>
        <taxon>Eukaryota</taxon>
        <taxon>Fungi</taxon>
        <taxon>Dikarya</taxon>
        <taxon>Basidiomycota</taxon>
        <taxon>Pucciniomycotina</taxon>
        <taxon>Pucciniomycetes</taxon>
        <taxon>Pucciniales</taxon>
        <taxon>Sphaerophragmiaceae</taxon>
        <taxon>Austropuccinia</taxon>
    </lineage>
</organism>
<gene>
    <name evidence="1" type="ORF">O181_022339</name>
</gene>
<dbReference type="Proteomes" id="UP000765509">
    <property type="component" value="Unassembled WGS sequence"/>
</dbReference>
<reference evidence="1" key="1">
    <citation type="submission" date="2021-03" db="EMBL/GenBank/DDBJ databases">
        <title>Draft genome sequence of rust myrtle Austropuccinia psidii MF-1, a brazilian biotype.</title>
        <authorList>
            <person name="Quecine M.C."/>
            <person name="Pachon D.M.R."/>
            <person name="Bonatelli M.L."/>
            <person name="Correr F.H."/>
            <person name="Franceschini L.M."/>
            <person name="Leite T.F."/>
            <person name="Margarido G.R.A."/>
            <person name="Almeida C.A."/>
            <person name="Ferrarezi J.A."/>
            <person name="Labate C.A."/>
        </authorList>
    </citation>
    <scope>NUCLEOTIDE SEQUENCE</scope>
    <source>
        <strain evidence="1">MF-1</strain>
    </source>
</reference>
<evidence type="ECO:0000313" key="1">
    <source>
        <dbReference type="EMBL" id="MBW0482624.1"/>
    </source>
</evidence>
<evidence type="ECO:0000313" key="2">
    <source>
        <dbReference type="Proteomes" id="UP000765509"/>
    </source>
</evidence>
<sequence>MTIKEKMYRIELINLIQGFQHEFRNSQRCSTSKMNDIEQLLQTLPRISIPLNQNEGTISSNSQVLDLENLQLNNEFPTFFHNLEPSMGQGLLKEVPNVKEWLHFICEGEYYHTEFIRGIEIIEEDFELPERLVTEICKKLFPKEAHRWYIQLRQTHGHQNGTWWKTQIINKWSHDS</sequence>
<name>A0A9Q3CCF2_9BASI</name>
<accession>A0A9Q3CCF2</accession>
<dbReference type="EMBL" id="AVOT02006867">
    <property type="protein sequence ID" value="MBW0482624.1"/>
    <property type="molecule type" value="Genomic_DNA"/>
</dbReference>